<dbReference type="GO" id="GO:0030288">
    <property type="term" value="C:outer membrane-bounded periplasmic space"/>
    <property type="evidence" value="ECO:0007669"/>
    <property type="project" value="TreeGrafter"/>
</dbReference>
<evidence type="ECO:0000259" key="2">
    <source>
        <dbReference type="Pfam" id="PF03572"/>
    </source>
</evidence>
<dbReference type="EMBL" id="SMLL01000004">
    <property type="protein sequence ID" value="TFY99519.1"/>
    <property type="molecule type" value="Genomic_DNA"/>
</dbReference>
<protein>
    <recommendedName>
        <fullName evidence="6">Tail specific protease domain-containing protein</fullName>
    </recommendedName>
</protein>
<comment type="caution">
    <text evidence="4">The sequence shown here is derived from an EMBL/GenBank/DDBJ whole genome shotgun (WGS) entry which is preliminary data.</text>
</comment>
<feature type="chain" id="PRO_5021359013" description="Tail specific protease domain-containing protein" evidence="1">
    <location>
        <begin position="26"/>
        <end position="403"/>
    </location>
</feature>
<dbReference type="GO" id="GO:0004175">
    <property type="term" value="F:endopeptidase activity"/>
    <property type="evidence" value="ECO:0007669"/>
    <property type="project" value="TreeGrafter"/>
</dbReference>
<evidence type="ECO:0000313" key="4">
    <source>
        <dbReference type="EMBL" id="TFY99519.1"/>
    </source>
</evidence>
<reference evidence="4 5" key="1">
    <citation type="submission" date="2019-03" db="EMBL/GenBank/DDBJ databases">
        <title>Ramlibacter rhizophilus CCTCC AB2015357, whole genome shotgun sequence.</title>
        <authorList>
            <person name="Zhang X."/>
            <person name="Feng G."/>
            <person name="Zhu H."/>
        </authorList>
    </citation>
    <scope>NUCLEOTIDE SEQUENCE [LARGE SCALE GENOMIC DNA]</scope>
    <source>
        <strain evidence="4 5">CCTCC AB2015357</strain>
    </source>
</reference>
<evidence type="ECO:0000259" key="3">
    <source>
        <dbReference type="Pfam" id="PF18294"/>
    </source>
</evidence>
<dbReference type="GO" id="GO:0008236">
    <property type="term" value="F:serine-type peptidase activity"/>
    <property type="evidence" value="ECO:0007669"/>
    <property type="project" value="InterPro"/>
</dbReference>
<keyword evidence="1" id="KW-0732">Signal</keyword>
<sequence>MFFAVSSLRHRAAPVLGACALALLAACGGGGWDETVASEAVTVTTSASLAPSASLAEVCTTEGEQAFVRSYLDERYLWWDRIPAVDRSAHADAASYFRALLLRSPDAAGRVADRFSTVLAASDADAMLMASADPAAAVLATGGYALPLVSTVDSAGGRRVGYLLFNKHGRGAQDALIDAVTALRDARIQDLVLDLRHNAGGYLHIAQALASMVAGPAQQGQVFESLRYNDKRAADGAGRTLKFEDTVQVGESRYGKGHPLPQLGLPRLYVLATGMTCSASESIVNGLRGVGIEVVIVGETTCGKPYGFHRKNNCGKAYFAIEFQGVNAAGFGDYAGGFAPRCPVTPDPAAALGDAREPLLAAALHHIDSGRCPAAAKSSPAATVRMAPDALGLQGRLLDDAPQ</sequence>
<dbReference type="CDD" id="cd07561">
    <property type="entry name" value="Peptidase_S41_CPP_like"/>
    <property type="match status" value="1"/>
</dbReference>
<accession>A0A4Z0BM93</accession>
<dbReference type="GO" id="GO:0007165">
    <property type="term" value="P:signal transduction"/>
    <property type="evidence" value="ECO:0007669"/>
    <property type="project" value="TreeGrafter"/>
</dbReference>
<name>A0A4Z0BM93_9BURK</name>
<dbReference type="GO" id="GO:0006508">
    <property type="term" value="P:proteolysis"/>
    <property type="evidence" value="ECO:0007669"/>
    <property type="project" value="InterPro"/>
</dbReference>
<dbReference type="OrthoDB" id="7168509at2"/>
<dbReference type="InterPro" id="IPR005151">
    <property type="entry name" value="Tail-specific_protease"/>
</dbReference>
<dbReference type="AlphaFoldDB" id="A0A4Z0BM93"/>
<dbReference type="PANTHER" id="PTHR32060:SF30">
    <property type="entry name" value="CARBOXY-TERMINAL PROCESSING PROTEASE CTPA"/>
    <property type="match status" value="1"/>
</dbReference>
<gene>
    <name evidence="4" type="ORF">EZ242_10200</name>
</gene>
<evidence type="ECO:0008006" key="6">
    <source>
        <dbReference type="Google" id="ProtNLM"/>
    </source>
</evidence>
<dbReference type="PANTHER" id="PTHR32060">
    <property type="entry name" value="TAIL-SPECIFIC PROTEASE"/>
    <property type="match status" value="1"/>
</dbReference>
<dbReference type="Proteomes" id="UP000297564">
    <property type="component" value="Unassembled WGS sequence"/>
</dbReference>
<dbReference type="Gene3D" id="3.90.226.10">
    <property type="entry name" value="2-enoyl-CoA Hydratase, Chain A, domain 1"/>
    <property type="match status" value="1"/>
</dbReference>
<feature type="signal peptide" evidence="1">
    <location>
        <begin position="1"/>
        <end position="25"/>
    </location>
</feature>
<dbReference type="Pfam" id="PF18294">
    <property type="entry name" value="Pept_S41_N"/>
    <property type="match status" value="1"/>
</dbReference>
<dbReference type="RefSeq" id="WP_135285062.1">
    <property type="nucleotide sequence ID" value="NZ_SMLL01000004.1"/>
</dbReference>
<feature type="domain" description="Tail specific protease" evidence="2">
    <location>
        <begin position="159"/>
        <end position="305"/>
    </location>
</feature>
<evidence type="ECO:0000256" key="1">
    <source>
        <dbReference type="SAM" id="SignalP"/>
    </source>
</evidence>
<feature type="domain" description="Peptidase S41 N-terminal" evidence="3">
    <location>
        <begin position="65"/>
        <end position="116"/>
    </location>
</feature>
<dbReference type="InterPro" id="IPR041613">
    <property type="entry name" value="Pept_S41_N"/>
</dbReference>
<dbReference type="SUPFAM" id="SSF52096">
    <property type="entry name" value="ClpP/crotonase"/>
    <property type="match status" value="1"/>
</dbReference>
<evidence type="ECO:0000313" key="5">
    <source>
        <dbReference type="Proteomes" id="UP000297564"/>
    </source>
</evidence>
<proteinExistence type="predicted"/>
<dbReference type="InterPro" id="IPR029045">
    <property type="entry name" value="ClpP/crotonase-like_dom_sf"/>
</dbReference>
<organism evidence="4 5">
    <name type="scientific">Ramlibacter rhizophilus</name>
    <dbReference type="NCBI Taxonomy" id="1781167"/>
    <lineage>
        <taxon>Bacteria</taxon>
        <taxon>Pseudomonadati</taxon>
        <taxon>Pseudomonadota</taxon>
        <taxon>Betaproteobacteria</taxon>
        <taxon>Burkholderiales</taxon>
        <taxon>Comamonadaceae</taxon>
        <taxon>Ramlibacter</taxon>
    </lineage>
</organism>
<dbReference type="Pfam" id="PF03572">
    <property type="entry name" value="Peptidase_S41"/>
    <property type="match status" value="1"/>
</dbReference>
<keyword evidence="5" id="KW-1185">Reference proteome</keyword>